<gene>
    <name evidence="1" type="ORF">CLUMA_CG021529</name>
</gene>
<dbReference type="EMBL" id="CVRI01000075">
    <property type="protein sequence ID" value="CRL08546.1"/>
    <property type="molecule type" value="Genomic_DNA"/>
</dbReference>
<protein>
    <submittedName>
        <fullName evidence="1">CLUMA_CG021529, isoform A</fullName>
    </submittedName>
</protein>
<evidence type="ECO:0000313" key="1">
    <source>
        <dbReference type="EMBL" id="CRL08546.1"/>
    </source>
</evidence>
<proteinExistence type="predicted"/>
<dbReference type="OrthoDB" id="26569at2759"/>
<keyword evidence="2" id="KW-1185">Reference proteome</keyword>
<dbReference type="AlphaFoldDB" id="A0A1J1J913"/>
<evidence type="ECO:0000313" key="2">
    <source>
        <dbReference type="Proteomes" id="UP000183832"/>
    </source>
</evidence>
<dbReference type="Proteomes" id="UP000183832">
    <property type="component" value="Unassembled WGS sequence"/>
</dbReference>
<organism evidence="1 2">
    <name type="scientific">Clunio marinus</name>
    <dbReference type="NCBI Taxonomy" id="568069"/>
    <lineage>
        <taxon>Eukaryota</taxon>
        <taxon>Metazoa</taxon>
        <taxon>Ecdysozoa</taxon>
        <taxon>Arthropoda</taxon>
        <taxon>Hexapoda</taxon>
        <taxon>Insecta</taxon>
        <taxon>Pterygota</taxon>
        <taxon>Neoptera</taxon>
        <taxon>Endopterygota</taxon>
        <taxon>Diptera</taxon>
        <taxon>Nematocera</taxon>
        <taxon>Chironomoidea</taxon>
        <taxon>Chironomidae</taxon>
        <taxon>Clunio</taxon>
    </lineage>
</organism>
<accession>A0A1J1J913</accession>
<reference evidence="1 2" key="1">
    <citation type="submission" date="2015-04" db="EMBL/GenBank/DDBJ databases">
        <authorList>
            <person name="Syromyatnikov M.Y."/>
            <person name="Popov V.N."/>
        </authorList>
    </citation>
    <scope>NUCLEOTIDE SEQUENCE [LARGE SCALE GENOMIC DNA]</scope>
</reference>
<name>A0A1J1J913_9DIPT</name>
<sequence length="67" mass="7771">MDFEDDAAERNPLFPVTSSPEQIKCRFDLLMLKLDKVNQTSNENQHPIINDKLISEAFHLKTLQTKL</sequence>